<dbReference type="Proteomes" id="UP001596972">
    <property type="component" value="Unassembled WGS sequence"/>
</dbReference>
<feature type="compositionally biased region" description="Pro residues" evidence="1">
    <location>
        <begin position="238"/>
        <end position="258"/>
    </location>
</feature>
<gene>
    <name evidence="2" type="ORF">ACFQ11_35725</name>
</gene>
<dbReference type="RefSeq" id="WP_378307011.1">
    <property type="nucleotide sequence ID" value="NZ_JBHTJA010000165.1"/>
</dbReference>
<dbReference type="EMBL" id="JBHTJA010000165">
    <property type="protein sequence ID" value="MFD0905770.1"/>
    <property type="molecule type" value="Genomic_DNA"/>
</dbReference>
<proteinExistence type="predicted"/>
<name>A0ABW3F0X0_9ACTN</name>
<feature type="compositionally biased region" description="Low complexity" evidence="1">
    <location>
        <begin position="204"/>
        <end position="224"/>
    </location>
</feature>
<comment type="caution">
    <text evidence="2">The sequence shown here is derived from an EMBL/GenBank/DDBJ whole genome shotgun (WGS) entry which is preliminary data.</text>
</comment>
<evidence type="ECO:0000256" key="1">
    <source>
        <dbReference type="SAM" id="MobiDB-lite"/>
    </source>
</evidence>
<reference evidence="3" key="1">
    <citation type="journal article" date="2019" name="Int. J. Syst. Evol. Microbiol.">
        <title>The Global Catalogue of Microorganisms (GCM) 10K type strain sequencing project: providing services to taxonomists for standard genome sequencing and annotation.</title>
        <authorList>
            <consortium name="The Broad Institute Genomics Platform"/>
            <consortium name="The Broad Institute Genome Sequencing Center for Infectious Disease"/>
            <person name="Wu L."/>
            <person name="Ma J."/>
        </authorList>
    </citation>
    <scope>NUCLEOTIDE SEQUENCE [LARGE SCALE GENOMIC DNA]</scope>
    <source>
        <strain evidence="3">JCM 31202</strain>
    </source>
</reference>
<keyword evidence="3" id="KW-1185">Reference proteome</keyword>
<evidence type="ECO:0000313" key="2">
    <source>
        <dbReference type="EMBL" id="MFD0905770.1"/>
    </source>
</evidence>
<sequence>MSGRTDEGGGVDPQVLARARARVLGVPSMDAAEPVPSGVRTASDGARVWLLPEWPDGATPALLEEYDTAPMPLDRAGQARRVLAAALRCCWLRLDDAPWPGTPAPVAHVLEVYGGMTRGDADLARRWATGELRRLADTGWLLLDEDAGTVRPGPRTALWPEGSLASLRDLLRRLPHPPQTPEPSQTDEPQAEPSEAADEPQAGQPSAPQPRAEQPQAEPSAADESQAERPAAEERSPEQPPRAEPSPSGPAPSEPAPAEPASSGARAEGPGR</sequence>
<feature type="compositionally biased region" description="Basic and acidic residues" evidence="1">
    <location>
        <begin position="226"/>
        <end position="237"/>
    </location>
</feature>
<feature type="compositionally biased region" description="Low complexity" evidence="1">
    <location>
        <begin position="259"/>
        <end position="272"/>
    </location>
</feature>
<organism evidence="2 3">
    <name type="scientific">Actinomadura sediminis</name>
    <dbReference type="NCBI Taxonomy" id="1038904"/>
    <lineage>
        <taxon>Bacteria</taxon>
        <taxon>Bacillati</taxon>
        <taxon>Actinomycetota</taxon>
        <taxon>Actinomycetes</taxon>
        <taxon>Streptosporangiales</taxon>
        <taxon>Thermomonosporaceae</taxon>
        <taxon>Actinomadura</taxon>
    </lineage>
</organism>
<protein>
    <recommendedName>
        <fullName evidence="4">DUF2087 domain-containing protein</fullName>
    </recommendedName>
</protein>
<evidence type="ECO:0000313" key="3">
    <source>
        <dbReference type="Proteomes" id="UP001596972"/>
    </source>
</evidence>
<evidence type="ECO:0008006" key="4">
    <source>
        <dbReference type="Google" id="ProtNLM"/>
    </source>
</evidence>
<feature type="region of interest" description="Disordered" evidence="1">
    <location>
        <begin position="173"/>
        <end position="272"/>
    </location>
</feature>
<accession>A0ABW3F0X0</accession>